<gene>
    <name evidence="1" type="ORF">HYDPIDRAFT_29770</name>
</gene>
<protein>
    <submittedName>
        <fullName evidence="1">Uncharacterized protein</fullName>
    </submittedName>
</protein>
<evidence type="ECO:0000313" key="2">
    <source>
        <dbReference type="Proteomes" id="UP000053820"/>
    </source>
</evidence>
<accession>A0A0C9W7D1</accession>
<dbReference type="AlphaFoldDB" id="A0A0C9W7D1"/>
<name>A0A0C9W7D1_9AGAM</name>
<proteinExistence type="predicted"/>
<sequence length="279" mass="30362">MSDFGFEDYLNAYGDLFDMDSGIGYSPQDLYGDGEYREIEATENFAERLVEENLATEDEANGYLAYQAQYAASSWLAAMLARLRGLHLSTLAMFIAPLVGAASAKKPTKSTPTAHSTPSSSGVLRAGKHTVNILQNLPRATLASSPAERHDGGYATTATVQTVAGPGDLSLGRLYAQTVWLTAVPRVHVERLGHADVETRRSVLLFRSALAAAKYTATITAFTSSSVRNALWWGYVRTALKKKIRWKKGVHTPNWHGAAQDARNGCVRPVGRERMRGVA</sequence>
<evidence type="ECO:0000313" key="1">
    <source>
        <dbReference type="EMBL" id="KIJ63078.1"/>
    </source>
</evidence>
<dbReference type="Proteomes" id="UP000053820">
    <property type="component" value="Unassembled WGS sequence"/>
</dbReference>
<organism evidence="1 2">
    <name type="scientific">Hydnomerulius pinastri MD-312</name>
    <dbReference type="NCBI Taxonomy" id="994086"/>
    <lineage>
        <taxon>Eukaryota</taxon>
        <taxon>Fungi</taxon>
        <taxon>Dikarya</taxon>
        <taxon>Basidiomycota</taxon>
        <taxon>Agaricomycotina</taxon>
        <taxon>Agaricomycetes</taxon>
        <taxon>Agaricomycetidae</taxon>
        <taxon>Boletales</taxon>
        <taxon>Boletales incertae sedis</taxon>
        <taxon>Leucogyrophana</taxon>
    </lineage>
</organism>
<reference evidence="1 2" key="1">
    <citation type="submission" date="2014-04" db="EMBL/GenBank/DDBJ databases">
        <title>Evolutionary Origins and Diversification of the Mycorrhizal Mutualists.</title>
        <authorList>
            <consortium name="DOE Joint Genome Institute"/>
            <consortium name="Mycorrhizal Genomics Consortium"/>
            <person name="Kohler A."/>
            <person name="Kuo A."/>
            <person name="Nagy L.G."/>
            <person name="Floudas D."/>
            <person name="Copeland A."/>
            <person name="Barry K.W."/>
            <person name="Cichocki N."/>
            <person name="Veneault-Fourrey C."/>
            <person name="LaButti K."/>
            <person name="Lindquist E.A."/>
            <person name="Lipzen A."/>
            <person name="Lundell T."/>
            <person name="Morin E."/>
            <person name="Murat C."/>
            <person name="Riley R."/>
            <person name="Ohm R."/>
            <person name="Sun H."/>
            <person name="Tunlid A."/>
            <person name="Henrissat B."/>
            <person name="Grigoriev I.V."/>
            <person name="Hibbett D.S."/>
            <person name="Martin F."/>
        </authorList>
    </citation>
    <scope>NUCLEOTIDE SEQUENCE [LARGE SCALE GENOMIC DNA]</scope>
    <source>
        <strain evidence="1 2">MD-312</strain>
    </source>
</reference>
<dbReference type="EMBL" id="KN839852">
    <property type="protein sequence ID" value="KIJ63078.1"/>
    <property type="molecule type" value="Genomic_DNA"/>
</dbReference>
<keyword evidence="2" id="KW-1185">Reference proteome</keyword>
<dbReference type="HOGENOM" id="CLU_997688_0_0_1"/>